<gene>
    <name evidence="2" type="ORF">EJB05_47636</name>
</gene>
<dbReference type="AlphaFoldDB" id="A0A5J9SZS8"/>
<evidence type="ECO:0000256" key="1">
    <source>
        <dbReference type="SAM" id="Coils"/>
    </source>
</evidence>
<evidence type="ECO:0000313" key="2">
    <source>
        <dbReference type="EMBL" id="TVU04525.1"/>
    </source>
</evidence>
<accession>A0A5J9SZS8</accession>
<dbReference type="Proteomes" id="UP000324897">
    <property type="component" value="Unassembled WGS sequence"/>
</dbReference>
<protein>
    <submittedName>
        <fullName evidence="2">Uncharacterized protein</fullName>
    </submittedName>
</protein>
<comment type="caution">
    <text evidence="2">The sequence shown here is derived from an EMBL/GenBank/DDBJ whole genome shotgun (WGS) entry which is preliminary data.</text>
</comment>
<reference evidence="2 3" key="1">
    <citation type="journal article" date="2019" name="Sci. Rep.">
        <title>A high-quality genome of Eragrostis curvula grass provides insights into Poaceae evolution and supports new strategies to enhance forage quality.</title>
        <authorList>
            <person name="Carballo J."/>
            <person name="Santos B.A.C.M."/>
            <person name="Zappacosta D."/>
            <person name="Garbus I."/>
            <person name="Selva J.P."/>
            <person name="Gallo C.A."/>
            <person name="Diaz A."/>
            <person name="Albertini E."/>
            <person name="Caccamo M."/>
            <person name="Echenique V."/>
        </authorList>
    </citation>
    <scope>NUCLEOTIDE SEQUENCE [LARGE SCALE GENOMIC DNA]</scope>
    <source>
        <strain evidence="3">cv. Victoria</strain>
        <tissue evidence="2">Leaf</tissue>
    </source>
</reference>
<feature type="coiled-coil region" evidence="1">
    <location>
        <begin position="115"/>
        <end position="142"/>
    </location>
</feature>
<keyword evidence="3" id="KW-1185">Reference proteome</keyword>
<sequence length="263" mass="28888">MAMRSAAALVLRKLRTAEVVYGSGLGGGGGTKVLLFGSDMRPFGSLPAIVRAAEAAASGSRRFSCGGGDGGLREDGNKGIVDKKNLKREGLPGEHEVGACGTTINNCLHTKILELQNELKLEKALAAQRKEYEEKLSAMRTEYEGKLSALRIEFESKLRAAQNEWRVEFNGLKLVVDKVTDICNLTENKSTLVTNNYEHFKESFELRVQSIQYNIVKVVAGVATFGGGTIATYFKLKEELQPRLTSMCVSPDAQKFFGKDWWD</sequence>
<keyword evidence="1" id="KW-0175">Coiled coil</keyword>
<feature type="non-terminal residue" evidence="2">
    <location>
        <position position="1"/>
    </location>
</feature>
<proteinExistence type="predicted"/>
<dbReference type="OrthoDB" id="10668639at2759"/>
<organism evidence="2 3">
    <name type="scientific">Eragrostis curvula</name>
    <name type="common">weeping love grass</name>
    <dbReference type="NCBI Taxonomy" id="38414"/>
    <lineage>
        <taxon>Eukaryota</taxon>
        <taxon>Viridiplantae</taxon>
        <taxon>Streptophyta</taxon>
        <taxon>Embryophyta</taxon>
        <taxon>Tracheophyta</taxon>
        <taxon>Spermatophyta</taxon>
        <taxon>Magnoliopsida</taxon>
        <taxon>Liliopsida</taxon>
        <taxon>Poales</taxon>
        <taxon>Poaceae</taxon>
        <taxon>PACMAD clade</taxon>
        <taxon>Chloridoideae</taxon>
        <taxon>Eragrostideae</taxon>
        <taxon>Eragrostidinae</taxon>
        <taxon>Eragrostis</taxon>
    </lineage>
</organism>
<evidence type="ECO:0000313" key="3">
    <source>
        <dbReference type="Proteomes" id="UP000324897"/>
    </source>
</evidence>
<dbReference type="Gramene" id="TVU04525">
    <property type="protein sequence ID" value="TVU04525"/>
    <property type="gene ID" value="EJB05_47636"/>
</dbReference>
<dbReference type="EMBL" id="RWGY01000051">
    <property type="protein sequence ID" value="TVU04525.1"/>
    <property type="molecule type" value="Genomic_DNA"/>
</dbReference>
<name>A0A5J9SZS8_9POAL</name>